<dbReference type="Proteomes" id="UP001603857">
    <property type="component" value="Unassembled WGS sequence"/>
</dbReference>
<dbReference type="AlphaFoldDB" id="A0ABD1LR77"/>
<keyword evidence="3" id="KW-1185">Reference proteome</keyword>
<evidence type="ECO:0000313" key="2">
    <source>
        <dbReference type="EMBL" id="KAL2326021.1"/>
    </source>
</evidence>
<proteinExistence type="predicted"/>
<evidence type="ECO:0008006" key="4">
    <source>
        <dbReference type="Google" id="ProtNLM"/>
    </source>
</evidence>
<organism evidence="2 3">
    <name type="scientific">Flemingia macrophylla</name>
    <dbReference type="NCBI Taxonomy" id="520843"/>
    <lineage>
        <taxon>Eukaryota</taxon>
        <taxon>Viridiplantae</taxon>
        <taxon>Streptophyta</taxon>
        <taxon>Embryophyta</taxon>
        <taxon>Tracheophyta</taxon>
        <taxon>Spermatophyta</taxon>
        <taxon>Magnoliopsida</taxon>
        <taxon>eudicotyledons</taxon>
        <taxon>Gunneridae</taxon>
        <taxon>Pentapetalae</taxon>
        <taxon>rosids</taxon>
        <taxon>fabids</taxon>
        <taxon>Fabales</taxon>
        <taxon>Fabaceae</taxon>
        <taxon>Papilionoideae</taxon>
        <taxon>50 kb inversion clade</taxon>
        <taxon>NPAAA clade</taxon>
        <taxon>indigoferoid/millettioid clade</taxon>
        <taxon>Phaseoleae</taxon>
        <taxon>Flemingia</taxon>
    </lineage>
</organism>
<protein>
    <recommendedName>
        <fullName evidence="4">Secreted protein</fullName>
    </recommendedName>
</protein>
<feature type="signal peptide" evidence="1">
    <location>
        <begin position="1"/>
        <end position="16"/>
    </location>
</feature>
<dbReference type="EMBL" id="JBGMDY010000008">
    <property type="protein sequence ID" value="KAL2326021.1"/>
    <property type="molecule type" value="Genomic_DNA"/>
</dbReference>
<keyword evidence="1" id="KW-0732">Signal</keyword>
<accession>A0ABD1LR77</accession>
<sequence>MLTLLFSFFFGRVVVNRPFSELLCGFMKDGIFVEGSSEDSAVGISGLMLCSRRSVATIQSKVLLKYQNLKFCSFSFSSPHAPNTGWVLISSKIKKGSCNVFASFIFLVLTVKCCCS</sequence>
<gene>
    <name evidence="2" type="ORF">Fmac_025079</name>
</gene>
<evidence type="ECO:0000313" key="3">
    <source>
        <dbReference type="Proteomes" id="UP001603857"/>
    </source>
</evidence>
<comment type="caution">
    <text evidence="2">The sequence shown here is derived from an EMBL/GenBank/DDBJ whole genome shotgun (WGS) entry which is preliminary data.</text>
</comment>
<feature type="chain" id="PRO_5044768530" description="Secreted protein" evidence="1">
    <location>
        <begin position="17"/>
        <end position="116"/>
    </location>
</feature>
<reference evidence="2 3" key="1">
    <citation type="submission" date="2024-08" db="EMBL/GenBank/DDBJ databases">
        <title>Insights into the chromosomal genome structure of Flemingia macrophylla.</title>
        <authorList>
            <person name="Ding Y."/>
            <person name="Zhao Y."/>
            <person name="Bi W."/>
            <person name="Wu M."/>
            <person name="Zhao G."/>
            <person name="Gong Y."/>
            <person name="Li W."/>
            <person name="Zhang P."/>
        </authorList>
    </citation>
    <scope>NUCLEOTIDE SEQUENCE [LARGE SCALE GENOMIC DNA]</scope>
    <source>
        <strain evidence="2">DYQJB</strain>
        <tissue evidence="2">Leaf</tissue>
    </source>
</reference>
<name>A0ABD1LR77_9FABA</name>
<evidence type="ECO:0000256" key="1">
    <source>
        <dbReference type="SAM" id="SignalP"/>
    </source>
</evidence>